<accession>A0AA88R865</accession>
<keyword evidence="5" id="KW-1185">Reference proteome</keyword>
<proteinExistence type="predicted"/>
<protein>
    <recommendedName>
        <fullName evidence="6">DUF4378 domain-containing protein</fullName>
    </recommendedName>
</protein>
<gene>
    <name evidence="4" type="ORF">RJ640_000897</name>
</gene>
<name>A0AA88R865_9ASTE</name>
<dbReference type="Pfam" id="PF12552">
    <property type="entry name" value="DUF3741"/>
    <property type="match status" value="1"/>
</dbReference>
<dbReference type="InterPro" id="IPR022212">
    <property type="entry name" value="DUF3741"/>
</dbReference>
<feature type="region of interest" description="Disordered" evidence="1">
    <location>
        <begin position="888"/>
        <end position="912"/>
    </location>
</feature>
<feature type="domain" description="DUF3741" evidence="2">
    <location>
        <begin position="503"/>
        <end position="533"/>
    </location>
</feature>
<evidence type="ECO:0000259" key="2">
    <source>
        <dbReference type="Pfam" id="PF12552"/>
    </source>
</evidence>
<reference evidence="4" key="1">
    <citation type="submission" date="2022-12" db="EMBL/GenBank/DDBJ databases">
        <title>Draft genome assemblies for two species of Escallonia (Escalloniales).</title>
        <authorList>
            <person name="Chanderbali A."/>
            <person name="Dervinis C."/>
            <person name="Anghel I."/>
            <person name="Soltis D."/>
            <person name="Soltis P."/>
            <person name="Zapata F."/>
        </authorList>
    </citation>
    <scope>NUCLEOTIDE SEQUENCE</scope>
    <source>
        <strain evidence="4">UCBG92.1500</strain>
        <tissue evidence="4">Leaf</tissue>
    </source>
</reference>
<dbReference type="EMBL" id="JAVXUO010001670">
    <property type="protein sequence ID" value="KAK2980154.1"/>
    <property type="molecule type" value="Genomic_DNA"/>
</dbReference>
<dbReference type="Pfam" id="PF14309">
    <property type="entry name" value="DUF4378"/>
    <property type="match status" value="1"/>
</dbReference>
<dbReference type="Proteomes" id="UP001187471">
    <property type="component" value="Unassembled WGS sequence"/>
</dbReference>
<feature type="compositionally biased region" description="Basic and acidic residues" evidence="1">
    <location>
        <begin position="66"/>
        <end position="88"/>
    </location>
</feature>
<dbReference type="PANTHER" id="PTHR47071">
    <property type="entry name" value="PROTEIN TRM32"/>
    <property type="match status" value="1"/>
</dbReference>
<evidence type="ECO:0000256" key="1">
    <source>
        <dbReference type="SAM" id="MobiDB-lite"/>
    </source>
</evidence>
<dbReference type="AlphaFoldDB" id="A0AA88R865"/>
<comment type="caution">
    <text evidence="4">The sequence shown here is derived from an EMBL/GenBank/DDBJ whole genome shotgun (WGS) entry which is preliminary data.</text>
</comment>
<evidence type="ECO:0000313" key="5">
    <source>
        <dbReference type="Proteomes" id="UP001187471"/>
    </source>
</evidence>
<dbReference type="InterPro" id="IPR025486">
    <property type="entry name" value="DUF4378"/>
</dbReference>
<feature type="domain" description="DUF4378" evidence="3">
    <location>
        <begin position="992"/>
        <end position="1152"/>
    </location>
</feature>
<organism evidence="4 5">
    <name type="scientific">Escallonia rubra</name>
    <dbReference type="NCBI Taxonomy" id="112253"/>
    <lineage>
        <taxon>Eukaryota</taxon>
        <taxon>Viridiplantae</taxon>
        <taxon>Streptophyta</taxon>
        <taxon>Embryophyta</taxon>
        <taxon>Tracheophyta</taxon>
        <taxon>Spermatophyta</taxon>
        <taxon>Magnoliopsida</taxon>
        <taxon>eudicotyledons</taxon>
        <taxon>Gunneridae</taxon>
        <taxon>Pentapetalae</taxon>
        <taxon>asterids</taxon>
        <taxon>campanulids</taxon>
        <taxon>Escalloniales</taxon>
        <taxon>Escalloniaceae</taxon>
        <taxon>Escallonia</taxon>
    </lineage>
</organism>
<evidence type="ECO:0000313" key="4">
    <source>
        <dbReference type="EMBL" id="KAK2980154.1"/>
    </source>
</evidence>
<feature type="region of interest" description="Disordered" evidence="1">
    <location>
        <begin position="66"/>
        <end position="97"/>
    </location>
</feature>
<dbReference type="InterPro" id="IPR044257">
    <property type="entry name" value="TRM32-like"/>
</dbReference>
<dbReference type="PANTHER" id="PTHR47071:SF2">
    <property type="entry name" value="PROTEIN TRM32"/>
    <property type="match status" value="1"/>
</dbReference>
<feature type="compositionally biased region" description="Low complexity" evidence="1">
    <location>
        <begin position="893"/>
        <end position="907"/>
    </location>
</feature>
<evidence type="ECO:0000259" key="3">
    <source>
        <dbReference type="Pfam" id="PF14309"/>
    </source>
</evidence>
<sequence>MIKVIASNRRRDFLPKEYWVQSWEEDEFTNEDGEHLEEETLMQDENEFPTSEAKEIEETKAEQEFKAFKASENDKLTNGEEPVEKIEESENTDGDDNAQYEEMEDESIDKDVRVHGGQNVNNSGMTFDVSLREENVVGSFPLYSLSNFEEESNDYFLMAKNDVIVPQEYATKVDVLKTYFIENHPRELFFMTRKDNDFVESRTSYYPQLGVENLLSDTGWVNMEMFFDLQELLEMSRENGQDPICTQVTKKCQRCNKKMCHMQYTSKEMAKKIVALDGIGDVYHIGTYQAPQSRRIIEDTNQIDHAHDKKEDNQPGCAWGILHALDYHQWHYNVKRMLLHQKHDKQRHAKRITSHKTRLDVHDSNEVHKLSDAEASHFHVNQRTTGTSSINKRTLKARIKALVANDFSKKEGHKQHGSGFPRRSQLRRTYSIHHLETSDYTVDEISSDCPIIILQKNADTTDSSNRKFDLCSAEKLAKNYSLHQKKHGKARETSVSHRLEQGKNASLDQLQECVDVLELFKVNKDLFQKLLQNTDDVIADRFDSLKAPKKKGRLTKAGSFPVADLVHFKNFRPSTLEQKQSESWSSSKGERLLPRTAALNVVASGSSKGLCTNSGTLMADDSECSVLHQKINEELDQQVNNEVVMSLKATEKKNEIAQKEGKFEDNCAFVDALFGEVSAGCSAFIGPEEIDEGKESTSMGNDKEGFSNCCETDGSVYNFSKHGVSHIRRTSSLHESLDRYARLFEFSFSREVKLEQSKSLKLTKEYEIPSGGQAPISFKRIRSLSNLDFFSSFQNEESSDSHLLRMPITNVVDDARNDGMQSQDEPNSVGYFICTAKDAGLDASEETEWFVGRSDDCTREGYSASLAVDTYGETASKMGVLKEETDESTIIASNSHNETENSSTSSSIKIPQPDPLSVRESCFKEITTVVAFPGLECGYFDGKKSINDSLTVSDTDFRPESRSKIFAENVEHENNCAKKHKNTDIYGNDDADFSYVREILERSGFIGNDLHGAWHLSDQLLNPSLFEELEGCWPHETDYPGEDTSPCLHHLLLFDLVNEVLLQIYERSFTYYPRALSTSCRARPLPVGDHIIEEVWTSIRRSLSEKPEMKQSLDSVMAQDMAKDDGWMNLQWESECVALDLEDLIFDELLEEALCSSAV</sequence>
<evidence type="ECO:0008006" key="6">
    <source>
        <dbReference type="Google" id="ProtNLM"/>
    </source>
</evidence>